<protein>
    <submittedName>
        <fullName evidence="3">Uncharacterized protein</fullName>
    </submittedName>
</protein>
<keyword evidence="4" id="KW-1185">Reference proteome</keyword>
<proteinExistence type="predicted"/>
<sequence>MKKGLVITVAAALMAAGIAGYSASADMTPKAEKLERMKKEVEAAEQELKTIQDPQVSAQKGYDLKSKNLELSKLEKELHPNPEKDLDEAIAGLETALEIQEKGYNIEPVDHKALATVKAKQKMLSGLKKQKEAKTKSNDQLMAELVQIRSIQEQESIVKVENP</sequence>
<evidence type="ECO:0000256" key="1">
    <source>
        <dbReference type="SAM" id="Coils"/>
    </source>
</evidence>
<dbReference type="AlphaFoldDB" id="A0A1Y0IQ81"/>
<evidence type="ECO:0000256" key="2">
    <source>
        <dbReference type="SAM" id="SignalP"/>
    </source>
</evidence>
<dbReference type="RefSeq" id="WP_087458037.1">
    <property type="nucleotide sequence ID" value="NZ_CP021434.1"/>
</dbReference>
<dbReference type="EMBL" id="CP021434">
    <property type="protein sequence ID" value="ARU62681.1"/>
    <property type="molecule type" value="Genomic_DNA"/>
</dbReference>
<organism evidence="3 4">
    <name type="scientific">Tumebacillus avium</name>
    <dbReference type="NCBI Taxonomy" id="1903704"/>
    <lineage>
        <taxon>Bacteria</taxon>
        <taxon>Bacillati</taxon>
        <taxon>Bacillota</taxon>
        <taxon>Bacilli</taxon>
        <taxon>Bacillales</taxon>
        <taxon>Alicyclobacillaceae</taxon>
        <taxon>Tumebacillus</taxon>
    </lineage>
</organism>
<reference evidence="4" key="1">
    <citation type="submission" date="2017-05" db="EMBL/GenBank/DDBJ databases">
        <authorList>
            <person name="Sung H."/>
        </authorList>
    </citation>
    <scope>NUCLEOTIDE SEQUENCE [LARGE SCALE GENOMIC DNA]</scope>
    <source>
        <strain evidence="4">AR23208</strain>
    </source>
</reference>
<feature type="signal peptide" evidence="2">
    <location>
        <begin position="1"/>
        <end position="25"/>
    </location>
</feature>
<feature type="coiled-coil region" evidence="1">
    <location>
        <begin position="27"/>
        <end position="54"/>
    </location>
</feature>
<dbReference type="Proteomes" id="UP000195437">
    <property type="component" value="Chromosome"/>
</dbReference>
<keyword evidence="1" id="KW-0175">Coiled coil</keyword>
<keyword evidence="2" id="KW-0732">Signal</keyword>
<dbReference type="KEGG" id="tum:CBW65_18140"/>
<evidence type="ECO:0000313" key="4">
    <source>
        <dbReference type="Proteomes" id="UP000195437"/>
    </source>
</evidence>
<name>A0A1Y0IQ81_9BACL</name>
<feature type="chain" id="PRO_5013118559" evidence="2">
    <location>
        <begin position="26"/>
        <end position="163"/>
    </location>
</feature>
<evidence type="ECO:0000313" key="3">
    <source>
        <dbReference type="EMBL" id="ARU62681.1"/>
    </source>
</evidence>
<gene>
    <name evidence="3" type="ORF">CBW65_18140</name>
</gene>
<accession>A0A1Y0IQ81</accession>